<evidence type="ECO:0000313" key="3">
    <source>
        <dbReference type="Proteomes" id="UP001206128"/>
    </source>
</evidence>
<organism evidence="2 3">
    <name type="scientific">Goodfellowiella coeruleoviolacea</name>
    <dbReference type="NCBI Taxonomy" id="334858"/>
    <lineage>
        <taxon>Bacteria</taxon>
        <taxon>Bacillati</taxon>
        <taxon>Actinomycetota</taxon>
        <taxon>Actinomycetes</taxon>
        <taxon>Pseudonocardiales</taxon>
        <taxon>Pseudonocardiaceae</taxon>
        <taxon>Goodfellowiella</taxon>
    </lineage>
</organism>
<feature type="transmembrane region" description="Helical" evidence="1">
    <location>
        <begin position="25"/>
        <end position="46"/>
    </location>
</feature>
<evidence type="ECO:0000256" key="1">
    <source>
        <dbReference type="SAM" id="Phobius"/>
    </source>
</evidence>
<comment type="caution">
    <text evidence="2">The sequence shown here is derived from an EMBL/GenBank/DDBJ whole genome shotgun (WGS) entry which is preliminary data.</text>
</comment>
<name>A0AAE3GLH5_9PSEU</name>
<sequence>MGDDVTAGRDGFLCWLLRDRWARRVFYLPLPLLVVVVAGVVTDWPFPLRDRPVTLLLPVAQFAVELGFRYLDWRKAS</sequence>
<keyword evidence="1" id="KW-1133">Transmembrane helix</keyword>
<keyword evidence="1" id="KW-0472">Membrane</keyword>
<reference evidence="2" key="1">
    <citation type="submission" date="2022-06" db="EMBL/GenBank/DDBJ databases">
        <title>Genomic Encyclopedia of Archaeal and Bacterial Type Strains, Phase II (KMG-II): from individual species to whole genera.</title>
        <authorList>
            <person name="Goeker M."/>
        </authorList>
    </citation>
    <scope>NUCLEOTIDE SEQUENCE</scope>
    <source>
        <strain evidence="2">DSM 43935</strain>
    </source>
</reference>
<dbReference type="EMBL" id="JAMTCK010000020">
    <property type="protein sequence ID" value="MCP2169692.1"/>
    <property type="molecule type" value="Genomic_DNA"/>
</dbReference>
<accession>A0AAE3GLH5</accession>
<keyword evidence="1" id="KW-0812">Transmembrane</keyword>
<keyword evidence="3" id="KW-1185">Reference proteome</keyword>
<dbReference type="AlphaFoldDB" id="A0AAE3GLH5"/>
<dbReference type="Proteomes" id="UP001206128">
    <property type="component" value="Unassembled WGS sequence"/>
</dbReference>
<evidence type="ECO:0000313" key="2">
    <source>
        <dbReference type="EMBL" id="MCP2169692.1"/>
    </source>
</evidence>
<protein>
    <submittedName>
        <fullName evidence="2">Uncharacterized protein</fullName>
    </submittedName>
</protein>
<proteinExistence type="predicted"/>
<gene>
    <name evidence="2" type="ORF">LX83_006578</name>
</gene>
<dbReference type="RefSeq" id="WP_253778868.1">
    <property type="nucleotide sequence ID" value="NZ_JAMTCK010000020.1"/>
</dbReference>